<keyword evidence="2" id="KW-0418">Kinase</keyword>
<protein>
    <submittedName>
        <fullName evidence="2">Predicted kinase</fullName>
    </submittedName>
</protein>
<feature type="domain" description="Polynucleotide kinase PNKP phosphatase" evidence="1">
    <location>
        <begin position="197"/>
        <end position="335"/>
    </location>
</feature>
<dbReference type="AlphaFoldDB" id="A0A286F781"/>
<name>A0A286F781_9BACT</name>
<accession>A0A286F781</accession>
<dbReference type="InterPro" id="IPR023214">
    <property type="entry name" value="HAD_sf"/>
</dbReference>
<dbReference type="SUPFAM" id="SSF56784">
    <property type="entry name" value="HAD-like"/>
    <property type="match status" value="1"/>
</dbReference>
<proteinExistence type="predicted"/>
<dbReference type="RefSeq" id="WP_245877734.1">
    <property type="nucleotide sequence ID" value="NZ_OCNH01000001.1"/>
</dbReference>
<keyword evidence="2" id="KW-0808">Transferase</keyword>
<organism evidence="2 3">
    <name type="scientific">Spirosoma fluviale</name>
    <dbReference type="NCBI Taxonomy" id="1597977"/>
    <lineage>
        <taxon>Bacteria</taxon>
        <taxon>Pseudomonadati</taxon>
        <taxon>Bacteroidota</taxon>
        <taxon>Cytophagia</taxon>
        <taxon>Cytophagales</taxon>
        <taxon>Cytophagaceae</taxon>
        <taxon>Spirosoma</taxon>
    </lineage>
</organism>
<keyword evidence="3" id="KW-1185">Reference proteome</keyword>
<dbReference type="InterPro" id="IPR027417">
    <property type="entry name" value="P-loop_NTPase"/>
</dbReference>
<dbReference type="Pfam" id="PF13671">
    <property type="entry name" value="AAA_33"/>
    <property type="match status" value="1"/>
</dbReference>
<dbReference type="InterPro" id="IPR056782">
    <property type="entry name" value="HAD_PNKP"/>
</dbReference>
<evidence type="ECO:0000313" key="2">
    <source>
        <dbReference type="EMBL" id="SOD78714.1"/>
    </source>
</evidence>
<dbReference type="SUPFAM" id="SSF52540">
    <property type="entry name" value="P-loop containing nucleoside triphosphate hydrolases"/>
    <property type="match status" value="1"/>
</dbReference>
<sequence>MSLTRAEAHGYVVGTFTLSMYFMKKVLILTGLSGSGKTTFARQFCTENPNWLRINRDDFRRSLLSVSLREYYETWPEREKDRVETVVNELQKAAILEGLTRGWHVLIDNTSLKLSYINEFRQLLTRHFDKVEIRYELLRVPIDECIRRDRDRPDSVGEEVIRKQAEQLTSLKRHFKFQTEILTRPTAFQRKQDETLPRCILVDIDGTVADRGDRSPFAWHRVGLDTPKWPVIRLVQAMRTSGYTVVFFSGRDAVCRPETIAWLNQHFDWQETDYLLFMRRERDNRKDSIVKQELFDQHIAGRYYVDLVVDDRQQVVDMWRRTLGLTCIQVDYGDF</sequence>
<dbReference type="Gene3D" id="3.40.50.1000">
    <property type="entry name" value="HAD superfamily/HAD-like"/>
    <property type="match status" value="1"/>
</dbReference>
<evidence type="ECO:0000259" key="1">
    <source>
        <dbReference type="Pfam" id="PF25109"/>
    </source>
</evidence>
<dbReference type="Gene3D" id="3.40.50.300">
    <property type="entry name" value="P-loop containing nucleotide triphosphate hydrolases"/>
    <property type="match status" value="1"/>
</dbReference>
<dbReference type="EMBL" id="OCNH01000001">
    <property type="protein sequence ID" value="SOD78714.1"/>
    <property type="molecule type" value="Genomic_DNA"/>
</dbReference>
<dbReference type="GO" id="GO:0016301">
    <property type="term" value="F:kinase activity"/>
    <property type="evidence" value="ECO:0007669"/>
    <property type="project" value="UniProtKB-KW"/>
</dbReference>
<dbReference type="Proteomes" id="UP000219452">
    <property type="component" value="Unassembled WGS sequence"/>
</dbReference>
<dbReference type="Pfam" id="PF25109">
    <property type="entry name" value="HAD_PNKP"/>
    <property type="match status" value="1"/>
</dbReference>
<evidence type="ECO:0000313" key="3">
    <source>
        <dbReference type="Proteomes" id="UP000219452"/>
    </source>
</evidence>
<reference evidence="3" key="1">
    <citation type="submission" date="2017-09" db="EMBL/GenBank/DDBJ databases">
        <authorList>
            <person name="Varghese N."/>
            <person name="Submissions S."/>
        </authorList>
    </citation>
    <scope>NUCLEOTIDE SEQUENCE [LARGE SCALE GENOMIC DNA]</scope>
    <source>
        <strain evidence="3">DSM 29961</strain>
    </source>
</reference>
<gene>
    <name evidence="2" type="ORF">SAMN06269250_0604</name>
</gene>
<dbReference type="InterPro" id="IPR036412">
    <property type="entry name" value="HAD-like_sf"/>
</dbReference>